<dbReference type="GO" id="GO:0035435">
    <property type="term" value="P:phosphate ion transmembrane transport"/>
    <property type="evidence" value="ECO:0007669"/>
    <property type="project" value="TreeGrafter"/>
</dbReference>
<feature type="transmembrane region" description="Helical" evidence="5">
    <location>
        <begin position="395"/>
        <end position="412"/>
    </location>
</feature>
<dbReference type="PIRSF" id="PIRSF002808">
    <property type="entry name" value="Hexose_phosphate_transp"/>
    <property type="match status" value="1"/>
</dbReference>
<dbReference type="GO" id="GO:0012505">
    <property type="term" value="C:endomembrane system"/>
    <property type="evidence" value="ECO:0007669"/>
    <property type="project" value="UniProtKB-SubCell"/>
</dbReference>
<dbReference type="RefSeq" id="WP_349246636.1">
    <property type="nucleotide sequence ID" value="NZ_JASCXX010000030.1"/>
</dbReference>
<dbReference type="PANTHER" id="PTHR43826">
    <property type="entry name" value="GLUCOSE-6-PHOSPHATE EXCHANGER SLC37A4"/>
    <property type="match status" value="1"/>
</dbReference>
<dbReference type="GO" id="GO:0061513">
    <property type="term" value="F:glucose 6-phosphate:phosphate antiporter activity"/>
    <property type="evidence" value="ECO:0007669"/>
    <property type="project" value="TreeGrafter"/>
</dbReference>
<dbReference type="InterPro" id="IPR011701">
    <property type="entry name" value="MFS"/>
</dbReference>
<dbReference type="Proteomes" id="UP001431776">
    <property type="component" value="Unassembled WGS sequence"/>
</dbReference>
<feature type="transmembrane region" description="Helical" evidence="5">
    <location>
        <begin position="418"/>
        <end position="438"/>
    </location>
</feature>
<dbReference type="Gene3D" id="1.20.1250.20">
    <property type="entry name" value="MFS general substrate transporter like domains"/>
    <property type="match status" value="2"/>
</dbReference>
<dbReference type="InterPro" id="IPR036259">
    <property type="entry name" value="MFS_trans_sf"/>
</dbReference>
<evidence type="ECO:0000256" key="3">
    <source>
        <dbReference type="ARBA" id="ARBA00022989"/>
    </source>
</evidence>
<keyword evidence="2 5" id="KW-0812">Transmembrane</keyword>
<feature type="transmembrane region" description="Helical" evidence="5">
    <location>
        <begin position="190"/>
        <end position="211"/>
    </location>
</feature>
<evidence type="ECO:0000259" key="6">
    <source>
        <dbReference type="PROSITE" id="PS50850"/>
    </source>
</evidence>
<feature type="transmembrane region" description="Helical" evidence="5">
    <location>
        <begin position="164"/>
        <end position="184"/>
    </location>
</feature>
<evidence type="ECO:0000313" key="8">
    <source>
        <dbReference type="Proteomes" id="UP001431776"/>
    </source>
</evidence>
<name>A0AAW6U408_9BACT</name>
<evidence type="ECO:0000313" key="7">
    <source>
        <dbReference type="EMBL" id="MDI6451229.1"/>
    </source>
</evidence>
<dbReference type="PANTHER" id="PTHR43826:SF3">
    <property type="entry name" value="GLUCOSE-6-PHOSPHATE EXCHANGER SLC37A4"/>
    <property type="match status" value="1"/>
</dbReference>
<feature type="transmembrane region" description="Helical" evidence="5">
    <location>
        <begin position="292"/>
        <end position="312"/>
    </location>
</feature>
<evidence type="ECO:0000256" key="5">
    <source>
        <dbReference type="SAM" id="Phobius"/>
    </source>
</evidence>
<gene>
    <name evidence="7" type="ORF">QJ522_19360</name>
</gene>
<feature type="transmembrane region" description="Helical" evidence="5">
    <location>
        <begin position="33"/>
        <end position="51"/>
    </location>
</feature>
<dbReference type="PROSITE" id="PS50850">
    <property type="entry name" value="MFS"/>
    <property type="match status" value="1"/>
</dbReference>
<reference evidence="7" key="1">
    <citation type="submission" date="2023-05" db="EMBL/GenBank/DDBJ databases">
        <title>Anaerotaeda fermentans gen. nov., sp. nov., a novel anaerobic planctomycete of the new family within the order Sedimentisphaerales isolated from Taman Peninsula, Russia.</title>
        <authorList>
            <person name="Khomyakova M.A."/>
            <person name="Merkel A.Y."/>
            <person name="Slobodkin A.I."/>
        </authorList>
    </citation>
    <scope>NUCLEOTIDE SEQUENCE</scope>
    <source>
        <strain evidence="7">M17dextr</strain>
    </source>
</reference>
<comment type="caution">
    <text evidence="7">The sequence shown here is derived from an EMBL/GenBank/DDBJ whole genome shotgun (WGS) entry which is preliminary data.</text>
</comment>
<dbReference type="Pfam" id="PF07690">
    <property type="entry name" value="MFS_1"/>
    <property type="match status" value="1"/>
</dbReference>
<dbReference type="SUPFAM" id="SSF103473">
    <property type="entry name" value="MFS general substrate transporter"/>
    <property type="match status" value="1"/>
</dbReference>
<evidence type="ECO:0000256" key="1">
    <source>
        <dbReference type="ARBA" id="ARBA00004127"/>
    </source>
</evidence>
<evidence type="ECO:0000256" key="2">
    <source>
        <dbReference type="ARBA" id="ARBA00022692"/>
    </source>
</evidence>
<dbReference type="EMBL" id="JASCXX010000030">
    <property type="protein sequence ID" value="MDI6451229.1"/>
    <property type="molecule type" value="Genomic_DNA"/>
</dbReference>
<proteinExistence type="predicted"/>
<protein>
    <submittedName>
        <fullName evidence="7">MFS transporter</fullName>
    </submittedName>
</protein>
<dbReference type="InterPro" id="IPR000849">
    <property type="entry name" value="Sugar_P_transporter"/>
</dbReference>
<organism evidence="7 8">
    <name type="scientific">Anaerobaca lacustris</name>
    <dbReference type="NCBI Taxonomy" id="3044600"/>
    <lineage>
        <taxon>Bacteria</taxon>
        <taxon>Pseudomonadati</taxon>
        <taxon>Planctomycetota</taxon>
        <taxon>Phycisphaerae</taxon>
        <taxon>Sedimentisphaerales</taxon>
        <taxon>Anaerobacaceae</taxon>
        <taxon>Anaerobaca</taxon>
    </lineage>
</organism>
<feature type="transmembrane region" description="Helical" evidence="5">
    <location>
        <begin position="350"/>
        <end position="374"/>
    </location>
</feature>
<keyword evidence="4 5" id="KW-0472">Membrane</keyword>
<feature type="transmembrane region" description="Helical" evidence="5">
    <location>
        <begin position="324"/>
        <end position="344"/>
    </location>
</feature>
<comment type="subcellular location">
    <subcellularLocation>
        <location evidence="1">Endomembrane system</location>
        <topology evidence="1">Multi-pass membrane protein</topology>
    </subcellularLocation>
</comment>
<feature type="transmembrane region" description="Helical" evidence="5">
    <location>
        <begin position="103"/>
        <end position="133"/>
    </location>
</feature>
<keyword evidence="8" id="KW-1185">Reference proteome</keyword>
<dbReference type="AlphaFoldDB" id="A0AAW6U408"/>
<feature type="transmembrane region" description="Helical" evidence="5">
    <location>
        <begin position="251"/>
        <end position="272"/>
    </location>
</feature>
<dbReference type="GO" id="GO:0016020">
    <property type="term" value="C:membrane"/>
    <property type="evidence" value="ECO:0007669"/>
    <property type="project" value="InterPro"/>
</dbReference>
<dbReference type="InterPro" id="IPR020846">
    <property type="entry name" value="MFS_dom"/>
</dbReference>
<feature type="transmembrane region" description="Helical" evidence="5">
    <location>
        <begin position="72"/>
        <end position="91"/>
    </location>
</feature>
<sequence length="440" mass="47909">MTVEALPIRRVGFEPPQVRRKAATPPSAAMRLWQMRAFFSMAVLYLFYYFGKKNIGVAAGAIEQSLGLSHRQFGWVLTAFTLTYALGQFLNGFLGDRYSPKRIMLIGALGGVAANVLFGLSHTLVLFVVFWAINGYFSSMGWAPGCRILCNWFPEQRWGWWMGLYNFFPYFGGALVAPIAAYSIERWGGWQGAFFLPPLFLAGMAALFAVLCKDSPQQAGITVPWDSCGDQTHTPADAQAYWHAFSHRRMMVPYIVAFGANAIRWGLLHWIILILQTPAVEGGFGLALTRAGWIGSLVDWGGMFFAVSLGVLSDRLFRARRWQTIALSMVAAGGALFVLSRSAALLDSPIGLLVLCASVFASGGLIQGIHTPLFCLPGDILGQRLSGTGAGIMDGWMYVGAALAGYPLGWWLDTHGLTSGIALLGTVSIVFGLIAIAIRR</sequence>
<evidence type="ECO:0000256" key="4">
    <source>
        <dbReference type="ARBA" id="ARBA00023136"/>
    </source>
</evidence>
<keyword evidence="3 5" id="KW-1133">Transmembrane helix</keyword>
<accession>A0AAW6U408</accession>
<feature type="domain" description="Major facilitator superfamily (MFS) profile" evidence="6">
    <location>
        <begin position="37"/>
        <end position="440"/>
    </location>
</feature>
<dbReference type="InterPro" id="IPR051337">
    <property type="entry name" value="OPA_Antiporter"/>
</dbReference>